<dbReference type="PANTHER" id="PTHR45794">
    <property type="entry name" value="LEUCYL-TRNA SYNTHETASE"/>
    <property type="match status" value="1"/>
</dbReference>
<evidence type="ECO:0000313" key="2">
    <source>
        <dbReference type="EMBL" id="GAH39874.1"/>
    </source>
</evidence>
<dbReference type="EMBL" id="BARU01015066">
    <property type="protein sequence ID" value="GAH39874.1"/>
    <property type="molecule type" value="Genomic_DNA"/>
</dbReference>
<accession>X1GE31</accession>
<comment type="similarity">
    <text evidence="1">Belongs to the class-I aminoacyl-tRNA synthetase family.</text>
</comment>
<organism evidence="2">
    <name type="scientific">marine sediment metagenome</name>
    <dbReference type="NCBI Taxonomy" id="412755"/>
    <lineage>
        <taxon>unclassified sequences</taxon>
        <taxon>metagenomes</taxon>
        <taxon>ecological metagenomes</taxon>
    </lineage>
</organism>
<dbReference type="InterPro" id="IPR004493">
    <property type="entry name" value="Leu-tRNA-synth_Ia_arc/euk"/>
</dbReference>
<sequence>MNGDVFARYYRAKGYNVLYPMAFHITGTPVLAISSSIERNDKKTIERMEEYVSLHTSERGQVKKIVKSFVEPWNIVNYFSDTYKSDFKALGMSLDW</sequence>
<protein>
    <submittedName>
        <fullName evidence="2">Uncharacterized protein</fullName>
    </submittedName>
</protein>
<feature type="non-terminal residue" evidence="2">
    <location>
        <position position="96"/>
    </location>
</feature>
<dbReference type="GO" id="GO:0006429">
    <property type="term" value="P:leucyl-tRNA aminoacylation"/>
    <property type="evidence" value="ECO:0007669"/>
    <property type="project" value="InterPro"/>
</dbReference>
<dbReference type="AlphaFoldDB" id="X1GE31"/>
<proteinExistence type="inferred from homology"/>
<dbReference type="PANTHER" id="PTHR45794:SF1">
    <property type="entry name" value="LEUCINE--TRNA LIGASE, CYTOPLASMIC"/>
    <property type="match status" value="1"/>
</dbReference>
<evidence type="ECO:0000256" key="1">
    <source>
        <dbReference type="ARBA" id="ARBA00005594"/>
    </source>
</evidence>
<dbReference type="InterPro" id="IPR014729">
    <property type="entry name" value="Rossmann-like_a/b/a_fold"/>
</dbReference>
<gene>
    <name evidence="2" type="ORF">S03H2_26171</name>
</gene>
<reference evidence="2" key="1">
    <citation type="journal article" date="2014" name="Front. Microbiol.">
        <title>High frequency of phylogenetically diverse reductive dehalogenase-homologous genes in deep subseafloor sedimentary metagenomes.</title>
        <authorList>
            <person name="Kawai M."/>
            <person name="Futagami T."/>
            <person name="Toyoda A."/>
            <person name="Takaki Y."/>
            <person name="Nishi S."/>
            <person name="Hori S."/>
            <person name="Arai W."/>
            <person name="Tsubouchi T."/>
            <person name="Morono Y."/>
            <person name="Uchiyama I."/>
            <person name="Ito T."/>
            <person name="Fujiyama A."/>
            <person name="Inagaki F."/>
            <person name="Takami H."/>
        </authorList>
    </citation>
    <scope>NUCLEOTIDE SEQUENCE</scope>
    <source>
        <strain evidence="2">Expedition CK06-06</strain>
    </source>
</reference>
<dbReference type="GO" id="GO:0004823">
    <property type="term" value="F:leucine-tRNA ligase activity"/>
    <property type="evidence" value="ECO:0007669"/>
    <property type="project" value="InterPro"/>
</dbReference>
<dbReference type="GO" id="GO:0005524">
    <property type="term" value="F:ATP binding"/>
    <property type="evidence" value="ECO:0007669"/>
    <property type="project" value="InterPro"/>
</dbReference>
<comment type="caution">
    <text evidence="2">The sequence shown here is derived from an EMBL/GenBank/DDBJ whole genome shotgun (WGS) entry which is preliminary data.</text>
</comment>
<dbReference type="SUPFAM" id="SSF52374">
    <property type="entry name" value="Nucleotidylyl transferase"/>
    <property type="match status" value="1"/>
</dbReference>
<name>X1GE31_9ZZZZ</name>
<dbReference type="Gene3D" id="3.40.50.620">
    <property type="entry name" value="HUPs"/>
    <property type="match status" value="1"/>
</dbReference>